<dbReference type="EMBL" id="CP003326">
    <property type="protein sequence ID" value="AFS79892.1"/>
    <property type="molecule type" value="Genomic_DNA"/>
</dbReference>
<dbReference type="KEGG" id="cad:Curi_c29260"/>
<dbReference type="STRING" id="1128398.Curi_c29260"/>
<accession>K0B459</accession>
<evidence type="ECO:0000259" key="2">
    <source>
        <dbReference type="Pfam" id="PF21522"/>
    </source>
</evidence>
<dbReference type="Proteomes" id="UP000006094">
    <property type="component" value="Chromosome"/>
</dbReference>
<sequence length="328" mass="36703">MSIVKEVIGLDNGFSTIKTSRGVKVPAYMSQGSLGIEGANQIIFYDGKEMTIGYGGVGHFGSEDKTKDEKDRLILESTTLTALYLSFQDEIEQGAEELHLVLGTGLPASSFTEQKESFIKFLKDIDKRVKLGLNGRVVRIKVDDVHCSPQGSVTPVLDIEKFKAVPLAVLVDWGWNTVDVTIFVDGKPVKVKSIKMGVAKLYDSISSVLYGKLGMDVKDYQIEDYIKYIKRIGEYKIMFKGELHSVDYIKPIIENYLEQINGELRKLDEYERSEKVYLTGGGFEAFGEKYIDLINLKSGEVLENAQFTNANSFEKLAKMMELKAKKGL</sequence>
<dbReference type="eggNOG" id="ENOG502Z80J">
    <property type="taxonomic scope" value="Bacteria"/>
</dbReference>
<dbReference type="OrthoDB" id="9769994at2"/>
<evidence type="ECO:0000313" key="3">
    <source>
        <dbReference type="EMBL" id="AFS79892.1"/>
    </source>
</evidence>
<evidence type="ECO:0000259" key="1">
    <source>
        <dbReference type="Pfam" id="PF17989"/>
    </source>
</evidence>
<reference evidence="3 4" key="1">
    <citation type="journal article" date="2012" name="PLoS ONE">
        <title>The purine-utilizing bacterium Clostridium acidurici 9a: a genome-guided metabolic reconsideration.</title>
        <authorList>
            <person name="Hartwich K."/>
            <person name="Poehlein A."/>
            <person name="Daniel R."/>
        </authorList>
    </citation>
    <scope>NUCLEOTIDE SEQUENCE [LARGE SCALE GENOMIC DNA]</scope>
    <source>
        <strain evidence="4">ATCC 7906 / DSM 604 / BCRC 14475 / CIP 104303 / KCTC 5404 / NCIMB 10678 / 9a</strain>
    </source>
</reference>
<dbReference type="HOGENOM" id="CLU_846487_0_0_9"/>
<dbReference type="AlphaFoldDB" id="K0B459"/>
<dbReference type="RefSeq" id="WP_014969026.1">
    <property type="nucleotide sequence ID" value="NC_018664.1"/>
</dbReference>
<keyword evidence="4" id="KW-1185">Reference proteome</keyword>
<protein>
    <submittedName>
        <fullName evidence="3">Uncharacterized protein</fullName>
    </submittedName>
</protein>
<dbReference type="Pfam" id="PF21522">
    <property type="entry name" value="MreB-like_C"/>
    <property type="match status" value="1"/>
</dbReference>
<gene>
    <name evidence="3" type="ordered locus">Curi_c29260</name>
</gene>
<dbReference type="InterPro" id="IPR043129">
    <property type="entry name" value="ATPase_NBD"/>
</dbReference>
<dbReference type="Pfam" id="PF17989">
    <property type="entry name" value="ALP_N"/>
    <property type="match status" value="1"/>
</dbReference>
<proteinExistence type="predicted"/>
<evidence type="ECO:0000313" key="4">
    <source>
        <dbReference type="Proteomes" id="UP000006094"/>
    </source>
</evidence>
<feature type="domain" description="Actin-like protein N-terminal" evidence="1">
    <location>
        <begin position="9"/>
        <end position="151"/>
    </location>
</feature>
<dbReference type="Gene3D" id="3.30.420.40">
    <property type="match status" value="2"/>
</dbReference>
<feature type="domain" description="Actin homologue MreB-like C-terminal" evidence="2">
    <location>
        <begin position="170"/>
        <end position="288"/>
    </location>
</feature>
<dbReference type="InterPro" id="IPR040607">
    <property type="entry name" value="ALP_N"/>
</dbReference>
<dbReference type="SUPFAM" id="SSF53067">
    <property type="entry name" value="Actin-like ATPase domain"/>
    <property type="match status" value="2"/>
</dbReference>
<dbReference type="InterPro" id="IPR049067">
    <property type="entry name" value="MreB-like_C"/>
</dbReference>
<name>K0B459_GOTA9</name>
<organism evidence="3 4">
    <name type="scientific">Gottschalkia acidurici (strain ATCC 7906 / DSM 604 / BCRC 14475 / CIP 104303 / KCTC 5404 / NCIMB 10678 / 9a)</name>
    <name type="common">Clostridium acidurici</name>
    <dbReference type="NCBI Taxonomy" id="1128398"/>
    <lineage>
        <taxon>Bacteria</taxon>
        <taxon>Bacillati</taxon>
        <taxon>Bacillota</taxon>
        <taxon>Tissierellia</taxon>
        <taxon>Tissierellales</taxon>
        <taxon>Gottschalkiaceae</taxon>
        <taxon>Gottschalkia</taxon>
    </lineage>
</organism>